<dbReference type="EMBL" id="MCFJ01000003">
    <property type="protein sequence ID" value="ORY68255.1"/>
    <property type="molecule type" value="Genomic_DNA"/>
</dbReference>
<evidence type="ECO:0000256" key="4">
    <source>
        <dbReference type="ARBA" id="ARBA00023180"/>
    </source>
</evidence>
<comment type="subcellular location">
    <subcellularLocation>
        <location evidence="1 5">Cell membrane</location>
        <topology evidence="1 5">Lipid-anchor</topology>
        <topology evidence="1 5">GPI-anchor</topology>
    </subcellularLocation>
</comment>
<comment type="function">
    <text evidence="5">Splits internally a 1,3-beta-glucan molecule and transfers the newly generated reducing end (the donor) to the non-reducing end of another 1,3-beta-glucan molecule (the acceptor) forming a 1,3-beta linkage, resulting in the elongation of 1,3-beta-glucan chains in the cell wall.</text>
</comment>
<keyword evidence="5" id="KW-0449">Lipoprotein</keyword>
<keyword evidence="5" id="KW-0336">GPI-anchor</keyword>
<keyword evidence="7" id="KW-1133">Transmembrane helix</keyword>
<evidence type="ECO:0000256" key="3">
    <source>
        <dbReference type="ARBA" id="ARBA00022729"/>
    </source>
</evidence>
<feature type="chain" id="PRO_5011822766" description="1,3-beta-glucanosyltransferase" evidence="5">
    <location>
        <begin position="20"/>
        <end position="529"/>
    </location>
</feature>
<accession>A0A1Y2EBM7</accession>
<dbReference type="GO" id="GO:0042124">
    <property type="term" value="F:1,3-beta-glucanosyltransferase activity"/>
    <property type="evidence" value="ECO:0007669"/>
    <property type="project" value="TreeGrafter"/>
</dbReference>
<reference evidence="8 9" key="1">
    <citation type="submission" date="2016-07" db="EMBL/GenBank/DDBJ databases">
        <title>Pervasive Adenine N6-methylation of Active Genes in Fungi.</title>
        <authorList>
            <consortium name="DOE Joint Genome Institute"/>
            <person name="Mondo S.J."/>
            <person name="Dannebaum R.O."/>
            <person name="Kuo R.C."/>
            <person name="Labutti K."/>
            <person name="Haridas S."/>
            <person name="Kuo A."/>
            <person name="Salamov A."/>
            <person name="Ahrendt S.R."/>
            <person name="Lipzen A."/>
            <person name="Sullivan W."/>
            <person name="Andreopoulos W.B."/>
            <person name="Clum A."/>
            <person name="Lindquist E."/>
            <person name="Daum C."/>
            <person name="Ramamoorthy G.K."/>
            <person name="Gryganskyi A."/>
            <person name="Culley D."/>
            <person name="Magnuson J.K."/>
            <person name="James T.Y."/>
            <person name="O'Malley M.A."/>
            <person name="Stajich J.E."/>
            <person name="Spatafora J.W."/>
            <person name="Visel A."/>
            <person name="Grigoriev I.V."/>
        </authorList>
    </citation>
    <scope>NUCLEOTIDE SEQUENCE [LARGE SCALE GENOMIC DNA]</scope>
    <source>
        <strain evidence="8 9">CBS 129021</strain>
    </source>
</reference>
<dbReference type="PANTHER" id="PTHR31468:SF8">
    <property type="entry name" value="1,3-BETA-GLUCANOSYLTRANSFERASE GAS2"/>
    <property type="match status" value="1"/>
</dbReference>
<proteinExistence type="inferred from homology"/>
<evidence type="ECO:0000256" key="5">
    <source>
        <dbReference type="RuleBase" id="RU361209"/>
    </source>
</evidence>
<dbReference type="OrthoDB" id="421038at2759"/>
<feature type="region of interest" description="Disordered" evidence="6">
    <location>
        <begin position="373"/>
        <end position="413"/>
    </location>
</feature>
<feature type="compositionally biased region" description="Low complexity" evidence="6">
    <location>
        <begin position="373"/>
        <end position="387"/>
    </location>
</feature>
<dbReference type="InterPro" id="IPR004886">
    <property type="entry name" value="Glucanosyltransferase"/>
</dbReference>
<dbReference type="GO" id="GO:0031505">
    <property type="term" value="P:fungal-type cell wall organization"/>
    <property type="evidence" value="ECO:0007669"/>
    <property type="project" value="TreeGrafter"/>
</dbReference>
<dbReference type="GO" id="GO:0098552">
    <property type="term" value="C:side of membrane"/>
    <property type="evidence" value="ECO:0007669"/>
    <property type="project" value="UniProtKB-KW"/>
</dbReference>
<dbReference type="GO" id="GO:0005886">
    <property type="term" value="C:plasma membrane"/>
    <property type="evidence" value="ECO:0007669"/>
    <property type="project" value="UniProtKB-SubCell"/>
</dbReference>
<comment type="similarity">
    <text evidence="2 5">Belongs to the glycosyl hydrolase 72 family.</text>
</comment>
<protein>
    <recommendedName>
        <fullName evidence="5">1,3-beta-glucanosyltransferase</fullName>
        <ecNumber evidence="5">2.4.1.-</ecNumber>
    </recommendedName>
</protein>
<dbReference type="GO" id="GO:0071970">
    <property type="term" value="P:fungal-type cell wall (1-&gt;3)-beta-D-glucan biosynthetic process"/>
    <property type="evidence" value="ECO:0007669"/>
    <property type="project" value="TreeGrafter"/>
</dbReference>
<feature type="transmembrane region" description="Helical" evidence="7">
    <location>
        <begin position="422"/>
        <end position="445"/>
    </location>
</feature>
<evidence type="ECO:0000256" key="1">
    <source>
        <dbReference type="ARBA" id="ARBA00004609"/>
    </source>
</evidence>
<evidence type="ECO:0000256" key="7">
    <source>
        <dbReference type="SAM" id="Phobius"/>
    </source>
</evidence>
<feature type="region of interest" description="Disordered" evidence="6">
    <location>
        <begin position="509"/>
        <end position="529"/>
    </location>
</feature>
<keyword evidence="4" id="KW-0325">Glycoprotein</keyword>
<keyword evidence="7" id="KW-0812">Transmembrane</keyword>
<comment type="caution">
    <text evidence="8">The sequence shown here is derived from an EMBL/GenBank/DDBJ whole genome shotgun (WGS) entry which is preliminary data.</text>
</comment>
<dbReference type="GeneID" id="63775752"/>
<dbReference type="RefSeq" id="XP_040718542.1">
    <property type="nucleotide sequence ID" value="XM_040859540.1"/>
</dbReference>
<dbReference type="PANTHER" id="PTHR31468">
    <property type="entry name" value="1,3-BETA-GLUCANOSYLTRANSFERASE GAS1"/>
    <property type="match status" value="1"/>
</dbReference>
<keyword evidence="3 5" id="KW-0732">Signal</keyword>
<feature type="signal peptide" evidence="5">
    <location>
        <begin position="1"/>
        <end position="19"/>
    </location>
</feature>
<dbReference type="InterPro" id="IPR017853">
    <property type="entry name" value="GH"/>
</dbReference>
<evidence type="ECO:0000256" key="2">
    <source>
        <dbReference type="ARBA" id="ARBA00007528"/>
    </source>
</evidence>
<name>A0A1Y2EBM7_9PEZI</name>
<dbReference type="InParanoid" id="A0A1Y2EBM7"/>
<dbReference type="Gene3D" id="3.20.20.80">
    <property type="entry name" value="Glycosidases"/>
    <property type="match status" value="1"/>
</dbReference>
<dbReference type="Pfam" id="PF03198">
    <property type="entry name" value="Glyco_hydro_72"/>
    <property type="match status" value="1"/>
</dbReference>
<dbReference type="SUPFAM" id="SSF51445">
    <property type="entry name" value="(Trans)glycosidases"/>
    <property type="match status" value="1"/>
</dbReference>
<dbReference type="AlphaFoldDB" id="A0A1Y2EBM7"/>
<keyword evidence="9" id="KW-1185">Reference proteome</keyword>
<keyword evidence="5 7" id="KW-0472">Membrane</keyword>
<evidence type="ECO:0000313" key="9">
    <source>
        <dbReference type="Proteomes" id="UP000193689"/>
    </source>
</evidence>
<evidence type="ECO:0000313" key="8">
    <source>
        <dbReference type="EMBL" id="ORY68255.1"/>
    </source>
</evidence>
<keyword evidence="5 8" id="KW-0808">Transferase</keyword>
<feature type="compositionally biased region" description="Polar residues" evidence="6">
    <location>
        <begin position="391"/>
        <end position="403"/>
    </location>
</feature>
<sequence>MLRIVSLFLLCVVSYRVDAISPISVKGTKLYDEDGNQFFVKGIAYSRTNSAIVDVLADTNQCQVDAGLMKNLGVNTIRVYIVDGLESHDGCMQAFESQGIYVWLDLLTPMVAFNREHPEWTMAMYNNWTATIDAFAGYDNILFFTVGNEVINDIDSTKCAPYIKAAVRDIKAFRDARGYRPIPIAYSAADIINFRQSTAEYLACGDPSDGIDVFGMNMYSWCGNSSIYSSGYDVLYEEYQAMNIPVLFSETGCKPESDTRNFDEVSAMLGPVFQAVFSGTVVYEWKYEANEYGIVNYTNGDNKGFPTTLPEYNSLRTVLSTANPTGTTMKDYTPSNTAPVCPKSDHDWRVDANAALPTIAGLKTESVTARTTISGTSTATQTGTAAAVDSGQPSGTSFSSAGNGQVGGGASDSDNRSLATGVIAGIAVGGIAAGAAAMFAAFFIFRKRKTAKRQQQEAQTAIANYQNGSGDETHIYKKELPADSAGHYAPKQELPNDNMIHELGHDERRIYHEMDGNAPAEDNIHDRGE</sequence>
<dbReference type="EC" id="2.4.1.-" evidence="5"/>
<organism evidence="8 9">
    <name type="scientific">Pseudomassariella vexata</name>
    <dbReference type="NCBI Taxonomy" id="1141098"/>
    <lineage>
        <taxon>Eukaryota</taxon>
        <taxon>Fungi</taxon>
        <taxon>Dikarya</taxon>
        <taxon>Ascomycota</taxon>
        <taxon>Pezizomycotina</taxon>
        <taxon>Sordariomycetes</taxon>
        <taxon>Xylariomycetidae</taxon>
        <taxon>Amphisphaeriales</taxon>
        <taxon>Pseudomassariaceae</taxon>
        <taxon>Pseudomassariella</taxon>
    </lineage>
</organism>
<dbReference type="Proteomes" id="UP000193689">
    <property type="component" value="Unassembled WGS sequence"/>
</dbReference>
<gene>
    <name evidence="8" type="ORF">BCR38DRAFT_422559</name>
</gene>
<evidence type="ECO:0000256" key="6">
    <source>
        <dbReference type="SAM" id="MobiDB-lite"/>
    </source>
</evidence>